<name>A0A9N8VP43_9GLOM</name>
<evidence type="ECO:0000313" key="2">
    <source>
        <dbReference type="EMBL" id="CAG8457471.1"/>
    </source>
</evidence>
<feature type="domain" description="Protein kinase" evidence="1">
    <location>
        <begin position="1"/>
        <end position="67"/>
    </location>
</feature>
<comment type="caution">
    <text evidence="2">The sequence shown here is derived from an EMBL/GenBank/DDBJ whole genome shotgun (WGS) entry which is preliminary data.</text>
</comment>
<proteinExistence type="predicted"/>
<dbReference type="OrthoDB" id="3269467at2759"/>
<dbReference type="SUPFAM" id="SSF56112">
    <property type="entry name" value="Protein kinase-like (PK-like)"/>
    <property type="match status" value="1"/>
</dbReference>
<accession>A0A9N8VP43</accession>
<evidence type="ECO:0000313" key="3">
    <source>
        <dbReference type="Proteomes" id="UP000789759"/>
    </source>
</evidence>
<organism evidence="2 3">
    <name type="scientific">Cetraspora pellucida</name>
    <dbReference type="NCBI Taxonomy" id="1433469"/>
    <lineage>
        <taxon>Eukaryota</taxon>
        <taxon>Fungi</taxon>
        <taxon>Fungi incertae sedis</taxon>
        <taxon>Mucoromycota</taxon>
        <taxon>Glomeromycotina</taxon>
        <taxon>Glomeromycetes</taxon>
        <taxon>Diversisporales</taxon>
        <taxon>Gigasporaceae</taxon>
        <taxon>Cetraspora</taxon>
    </lineage>
</organism>
<dbReference type="EMBL" id="CAJVQA010000131">
    <property type="protein sequence ID" value="CAG8457471.1"/>
    <property type="molecule type" value="Genomic_DNA"/>
</dbReference>
<reference evidence="2" key="1">
    <citation type="submission" date="2021-06" db="EMBL/GenBank/DDBJ databases">
        <authorList>
            <person name="Kallberg Y."/>
            <person name="Tangrot J."/>
            <person name="Rosling A."/>
        </authorList>
    </citation>
    <scope>NUCLEOTIDE SEQUENCE</scope>
    <source>
        <strain evidence="2">FL966</strain>
    </source>
</reference>
<evidence type="ECO:0000259" key="1">
    <source>
        <dbReference type="PROSITE" id="PS50011"/>
    </source>
</evidence>
<dbReference type="Pfam" id="PF00069">
    <property type="entry name" value="Pkinase"/>
    <property type="match status" value="1"/>
</dbReference>
<keyword evidence="3" id="KW-1185">Reference proteome</keyword>
<sequence length="67" mass="7595">MSDVQRKVMGVLHYMAPELFHGSHKAQESDIYAFGIIMWTISAGYTSFSDQYGNPSLVSDINEEHEK</sequence>
<dbReference type="Gene3D" id="1.10.510.10">
    <property type="entry name" value="Transferase(Phosphotransferase) domain 1"/>
    <property type="match status" value="1"/>
</dbReference>
<dbReference type="InterPro" id="IPR011009">
    <property type="entry name" value="Kinase-like_dom_sf"/>
</dbReference>
<gene>
    <name evidence="2" type="ORF">CPELLU_LOCUS460</name>
</gene>
<protein>
    <submittedName>
        <fullName evidence="2">4713_t:CDS:1</fullName>
    </submittedName>
</protein>
<dbReference type="Proteomes" id="UP000789759">
    <property type="component" value="Unassembled WGS sequence"/>
</dbReference>
<dbReference type="PROSITE" id="PS50011">
    <property type="entry name" value="PROTEIN_KINASE_DOM"/>
    <property type="match status" value="1"/>
</dbReference>
<dbReference type="InterPro" id="IPR000719">
    <property type="entry name" value="Prot_kinase_dom"/>
</dbReference>
<dbReference type="AlphaFoldDB" id="A0A9N8VP43"/>
<dbReference type="GO" id="GO:0005524">
    <property type="term" value="F:ATP binding"/>
    <property type="evidence" value="ECO:0007669"/>
    <property type="project" value="InterPro"/>
</dbReference>
<dbReference type="GO" id="GO:0004672">
    <property type="term" value="F:protein kinase activity"/>
    <property type="evidence" value="ECO:0007669"/>
    <property type="project" value="InterPro"/>
</dbReference>